<sequence>MNNKFLSYYNKELTFLKEMGREFALRYPKVASRLALNASDIPDPYIERLLEGVSFLTARTQLKLDAEYPRFIQRILEIVYPDFINQKPAAAIVALKPLQQYNSDVINVLERGKTLRSLPIDEYKTNCPFSITRTTDILPIHIEKTKYTDSLGYLPNNLLFFKQAEKKIQTALRIDFSLSVPNACSEMIPDELPLYLGSELSKSSELLFLMAAECAGVVCHSSENPKQWCFPLASKPEHIGFSEEEALSFDLDKSVSAFRILQEYALLPEKFLFVLQKNLKQAIIQAEAKGYLPKKPEQSEEVISDKGVNKKIINYKKRYFSLSFLFTEKIPELIELVNEDDISINAVPVVNLFRKKSARFPVNIQDREHHVVIDRTQPLNYEVHSIKQVTGFDTNNRQIVTFLPMYQAPDTGLFPESKTRKAYFSVRRADRVPSSDTLKNGFRTSYLGSEVFLSLADGENYTFNSSIQHLSVDAWCTSRDLPLLMPRDGNSDFLLEGSLPLQSIKLISKLTRPKPAANEDKMLWPFLNQLSLNYLSLLNVDQDDAPVTLKELLMLFVSSENDLMKKQIESIAKIKTEIISKVVRYHGTASPVRGIRIILILDDSSLGGIHPFLFGSVLNHYFKRLVSMNSFVQLQIETFQQGYIATWPAIVGERTLI</sequence>
<reference evidence="1 2" key="1">
    <citation type="submission" date="2024-11" db="EMBL/GenBank/DDBJ databases">
        <authorList>
            <person name="Mikucki A.G."/>
            <person name="Kahler C.M."/>
        </authorList>
    </citation>
    <scope>NUCLEOTIDE SEQUENCE [LARGE SCALE GENOMIC DNA]</scope>
    <source>
        <strain evidence="1 2">EXNM717</strain>
    </source>
</reference>
<evidence type="ECO:0000313" key="1">
    <source>
        <dbReference type="EMBL" id="MFK7643103.1"/>
    </source>
</evidence>
<name>A0ABW8Q7C6_9NEIS</name>
<dbReference type="EMBL" id="JBJGEB010000018">
    <property type="protein sequence ID" value="MFK7643103.1"/>
    <property type="molecule type" value="Genomic_DNA"/>
</dbReference>
<dbReference type="Proteomes" id="UP001621964">
    <property type="component" value="Unassembled WGS sequence"/>
</dbReference>
<dbReference type="PIRSF" id="PIRSF028304">
    <property type="entry name" value="UCP028304"/>
    <property type="match status" value="1"/>
</dbReference>
<organism evidence="1 2">
    <name type="scientific">Neisseria oralis</name>
    <dbReference type="NCBI Taxonomy" id="1107316"/>
    <lineage>
        <taxon>Bacteria</taxon>
        <taxon>Pseudomonadati</taxon>
        <taxon>Pseudomonadota</taxon>
        <taxon>Betaproteobacteria</taxon>
        <taxon>Neisseriales</taxon>
        <taxon>Neisseriaceae</taxon>
        <taxon>Neisseria</taxon>
    </lineage>
</organism>
<dbReference type="Pfam" id="PF05947">
    <property type="entry name" value="T6SS_TssF"/>
    <property type="match status" value="1"/>
</dbReference>
<comment type="caution">
    <text evidence="1">The sequence shown here is derived from an EMBL/GenBank/DDBJ whole genome shotgun (WGS) entry which is preliminary data.</text>
</comment>
<accession>A0ABW8Q7C6</accession>
<evidence type="ECO:0000313" key="2">
    <source>
        <dbReference type="Proteomes" id="UP001621964"/>
    </source>
</evidence>
<protein>
    <submittedName>
        <fullName evidence="1">Type VI secretion system baseplate subunit TssF</fullName>
    </submittedName>
</protein>
<proteinExistence type="predicted"/>
<gene>
    <name evidence="1" type="ORF">ACI43T_11505</name>
</gene>
<keyword evidence="2" id="KW-1185">Reference proteome</keyword>
<dbReference type="InterPro" id="IPR010272">
    <property type="entry name" value="T6SS_TssF"/>
</dbReference>
<dbReference type="PANTHER" id="PTHR35370:SF1">
    <property type="entry name" value="TYPE VI SECRETION SYSTEM COMPONENT TSSF1"/>
    <property type="match status" value="1"/>
</dbReference>
<dbReference type="RefSeq" id="WP_405387211.1">
    <property type="nucleotide sequence ID" value="NZ_JBJGEB010000018.1"/>
</dbReference>
<dbReference type="PANTHER" id="PTHR35370">
    <property type="entry name" value="CYTOPLASMIC PROTEIN-RELATED-RELATED"/>
    <property type="match status" value="1"/>
</dbReference>